<dbReference type="EMBL" id="BMAR01000008">
    <property type="protein sequence ID" value="GFR44897.1"/>
    <property type="molecule type" value="Genomic_DNA"/>
</dbReference>
<name>A0AAD3DQ49_9CHLO</name>
<proteinExistence type="predicted"/>
<comment type="caution">
    <text evidence="1">The sequence shown here is derived from an EMBL/GenBank/DDBJ whole genome shotgun (WGS) entry which is preliminary data.</text>
</comment>
<evidence type="ECO:0000313" key="2">
    <source>
        <dbReference type="Proteomes" id="UP001054857"/>
    </source>
</evidence>
<dbReference type="Proteomes" id="UP001054857">
    <property type="component" value="Unassembled WGS sequence"/>
</dbReference>
<accession>A0AAD3DQ49</accession>
<keyword evidence="2" id="KW-1185">Reference proteome</keyword>
<evidence type="ECO:0000313" key="1">
    <source>
        <dbReference type="EMBL" id="GFR44897.1"/>
    </source>
</evidence>
<organism evidence="1 2">
    <name type="scientific">Astrephomene gubernaculifera</name>
    <dbReference type="NCBI Taxonomy" id="47775"/>
    <lineage>
        <taxon>Eukaryota</taxon>
        <taxon>Viridiplantae</taxon>
        <taxon>Chlorophyta</taxon>
        <taxon>core chlorophytes</taxon>
        <taxon>Chlorophyceae</taxon>
        <taxon>CS clade</taxon>
        <taxon>Chlamydomonadales</taxon>
        <taxon>Astrephomenaceae</taxon>
        <taxon>Astrephomene</taxon>
    </lineage>
</organism>
<feature type="non-terminal residue" evidence="1">
    <location>
        <position position="117"/>
    </location>
</feature>
<sequence length="117" mass="12939">MASISPPQPTEDYKRLQLIEQKVISCVKIAAQVMEHFSRVGRTAELAEPVQQLCTNFMNQIAEALQLVREGAEAGGGEHRLELHAYHGLARAHVNTEKLQVLRMHLEAMQAGLLQGG</sequence>
<evidence type="ECO:0008006" key="3">
    <source>
        <dbReference type="Google" id="ProtNLM"/>
    </source>
</evidence>
<gene>
    <name evidence="1" type="ORF">Agub_g6242</name>
</gene>
<dbReference type="AlphaFoldDB" id="A0AAD3DQ49"/>
<reference evidence="1 2" key="1">
    <citation type="journal article" date="2021" name="Sci. Rep.">
        <title>Genome sequencing of the multicellular alga Astrephomene provides insights into convergent evolution of germ-soma differentiation.</title>
        <authorList>
            <person name="Yamashita S."/>
            <person name="Yamamoto K."/>
            <person name="Matsuzaki R."/>
            <person name="Suzuki S."/>
            <person name="Yamaguchi H."/>
            <person name="Hirooka S."/>
            <person name="Minakuchi Y."/>
            <person name="Miyagishima S."/>
            <person name="Kawachi M."/>
            <person name="Toyoda A."/>
            <person name="Nozaki H."/>
        </authorList>
    </citation>
    <scope>NUCLEOTIDE SEQUENCE [LARGE SCALE GENOMIC DNA]</scope>
    <source>
        <strain evidence="1 2">NIES-4017</strain>
    </source>
</reference>
<protein>
    <recommendedName>
        <fullName evidence="3">Mediator of RNA polymerase II transcription subunit 11</fullName>
    </recommendedName>
</protein>